<keyword evidence="3" id="KW-1185">Reference proteome</keyword>
<feature type="compositionally biased region" description="Polar residues" evidence="1">
    <location>
        <begin position="70"/>
        <end position="95"/>
    </location>
</feature>
<organism evidence="2 3">
    <name type="scientific">Didymella heteroderae</name>
    <dbReference type="NCBI Taxonomy" id="1769908"/>
    <lineage>
        <taxon>Eukaryota</taxon>
        <taxon>Fungi</taxon>
        <taxon>Dikarya</taxon>
        <taxon>Ascomycota</taxon>
        <taxon>Pezizomycotina</taxon>
        <taxon>Dothideomycetes</taxon>
        <taxon>Pleosporomycetidae</taxon>
        <taxon>Pleosporales</taxon>
        <taxon>Pleosporineae</taxon>
        <taxon>Didymellaceae</taxon>
        <taxon>Didymella</taxon>
    </lineage>
</organism>
<sequence>MPSPICPASKQGQVSLLDCPSSQIASSGTHSPTPLSASIVQANDPGALAESLTAIGQSLPPEDEPGLSSMPITESVIRSNDSPASCTRQTFTSVESPASPRPSQQSPKPKISSDVSPAPEVSHTPSEENDTAATQPLLPTPVSEAHSSENVIAGSAWLWRGGAAAELCGYQPSSTDETSKAESSTSRQPTPFNGEQPRKSQTRSPPLITDTNRGIPIVIYDTDEEINEVANEEIKKDIEEAKTEVAALHEASRLREPKESRKRSLRKRVRG</sequence>
<proteinExistence type="predicted"/>
<comment type="caution">
    <text evidence="2">The sequence shown here is derived from an EMBL/GenBank/DDBJ whole genome shotgun (WGS) entry which is preliminary data.</text>
</comment>
<feature type="compositionally biased region" description="Low complexity" evidence="1">
    <location>
        <begin position="96"/>
        <end position="113"/>
    </location>
</feature>
<gene>
    <name evidence="2" type="ORF">E8E12_000562</name>
</gene>
<feature type="compositionally biased region" description="Basic and acidic residues" evidence="1">
    <location>
        <begin position="250"/>
        <end position="259"/>
    </location>
</feature>
<feature type="region of interest" description="Disordered" evidence="1">
    <location>
        <begin position="247"/>
        <end position="271"/>
    </location>
</feature>
<feature type="compositionally biased region" description="Polar residues" evidence="1">
    <location>
        <begin position="171"/>
        <end position="193"/>
    </location>
</feature>
<feature type="region of interest" description="Disordered" evidence="1">
    <location>
        <begin position="21"/>
        <end position="42"/>
    </location>
</feature>
<feature type="compositionally biased region" description="Polar residues" evidence="1">
    <location>
        <begin position="21"/>
        <end position="41"/>
    </location>
</feature>
<protein>
    <submittedName>
        <fullName evidence="2">Uncharacterized protein</fullName>
    </submittedName>
</protein>
<feature type="compositionally biased region" description="Basic residues" evidence="1">
    <location>
        <begin position="260"/>
        <end position="271"/>
    </location>
</feature>
<evidence type="ECO:0000313" key="3">
    <source>
        <dbReference type="Proteomes" id="UP000758155"/>
    </source>
</evidence>
<dbReference type="Proteomes" id="UP000758155">
    <property type="component" value="Unassembled WGS sequence"/>
</dbReference>
<dbReference type="AlphaFoldDB" id="A0A9P4WH40"/>
<reference evidence="2" key="1">
    <citation type="submission" date="2019-04" db="EMBL/GenBank/DDBJ databases">
        <title>Sequencing of skin fungus with MAO and IRED activity.</title>
        <authorList>
            <person name="Marsaioli A.J."/>
            <person name="Bonatto J.M.C."/>
            <person name="Reis Junior O."/>
        </authorList>
    </citation>
    <scope>NUCLEOTIDE SEQUENCE</scope>
    <source>
        <strain evidence="2">28M1</strain>
    </source>
</reference>
<evidence type="ECO:0000256" key="1">
    <source>
        <dbReference type="SAM" id="MobiDB-lite"/>
    </source>
</evidence>
<dbReference type="EMBL" id="SWKV01000104">
    <property type="protein sequence ID" value="KAF3032313.1"/>
    <property type="molecule type" value="Genomic_DNA"/>
</dbReference>
<evidence type="ECO:0000313" key="2">
    <source>
        <dbReference type="EMBL" id="KAF3032313.1"/>
    </source>
</evidence>
<feature type="region of interest" description="Disordered" evidence="1">
    <location>
        <begin position="56"/>
        <end position="147"/>
    </location>
</feature>
<name>A0A9P4WH40_9PLEO</name>
<accession>A0A9P4WH40</accession>
<feature type="region of interest" description="Disordered" evidence="1">
    <location>
        <begin position="168"/>
        <end position="215"/>
    </location>
</feature>